<name>M8BAM8_AEGTA</name>
<dbReference type="AlphaFoldDB" id="M8BAM8"/>
<proteinExistence type="predicted"/>
<dbReference type="SUPFAM" id="SSF50494">
    <property type="entry name" value="Trypsin-like serine proteases"/>
    <property type="match status" value="1"/>
</dbReference>
<evidence type="ECO:0000313" key="1">
    <source>
        <dbReference type="EnsemblPlants" id="EMT21910"/>
    </source>
</evidence>
<protein>
    <submittedName>
        <fullName evidence="1">Uncharacterized protein</fullName>
    </submittedName>
</protein>
<dbReference type="ExpressionAtlas" id="M8BAM8">
    <property type="expression patterns" value="baseline"/>
</dbReference>
<reference evidence="1" key="1">
    <citation type="submission" date="2015-06" db="UniProtKB">
        <authorList>
            <consortium name="EnsemblPlants"/>
        </authorList>
    </citation>
    <scope>IDENTIFICATION</scope>
</reference>
<accession>M8BAM8</accession>
<dbReference type="PANTHER" id="PTHR18868">
    <property type="entry name" value="OS07G0665300 PROTEIN-RELATED"/>
    <property type="match status" value="1"/>
</dbReference>
<dbReference type="EnsemblPlants" id="EMT21910">
    <property type="protein sequence ID" value="EMT21910"/>
    <property type="gene ID" value="F775_03022"/>
</dbReference>
<dbReference type="InterPro" id="IPR009003">
    <property type="entry name" value="Peptidase_S1_PA"/>
</dbReference>
<sequence length="423" mass="47828">MISVRLNRGRHTTTRARRRTHNKIEVRLPSNRAVDGFLGLYDRDIAIVTSFDFLPNVCPINLDCPLERYDLESVVAFGRAFKSGQLMSKHLQQTTPYPISDDGVPRKVLFPLFTEAALGASLTCSGNFCGMIHKEDTYEIWSLPPSLLRQRLMHFGVLKKGDEDTDDAGFMRNINLLKSMGYPTPPPLMLEVNGKLLNTFEEDFGEVSAWEGYDCNLMCRCAEYVWHKLPRKVFTDISRRVLSQLFHSKIEVFLSPNQRADGRLELYHLNHNIAIISVEKSFLAARPENIFYTVEKPSKNAVAIGREAAEGLLLATLGEVTDMPHMCSPGELDCGDLKLSTCKIKKVGIGGPLINSDDGSLVGMNFYDDTDETPFLPRSKIVDVLKGIDLPSQRWPVPEAYWYHPLFDKDWDPIPRHVGRVLQ</sequence>
<organism evidence="1">
    <name type="scientific">Aegilops tauschii</name>
    <name type="common">Tausch's goatgrass</name>
    <name type="synonym">Aegilops squarrosa</name>
    <dbReference type="NCBI Taxonomy" id="37682"/>
    <lineage>
        <taxon>Eukaryota</taxon>
        <taxon>Viridiplantae</taxon>
        <taxon>Streptophyta</taxon>
        <taxon>Embryophyta</taxon>
        <taxon>Tracheophyta</taxon>
        <taxon>Spermatophyta</taxon>
        <taxon>Magnoliopsida</taxon>
        <taxon>Liliopsida</taxon>
        <taxon>Poales</taxon>
        <taxon>Poaceae</taxon>
        <taxon>BOP clade</taxon>
        <taxon>Pooideae</taxon>
        <taxon>Triticodae</taxon>
        <taxon>Triticeae</taxon>
        <taxon>Triticinae</taxon>
        <taxon>Aegilops</taxon>
    </lineage>
</organism>
<dbReference type="PANTHER" id="PTHR18868:SF28">
    <property type="entry name" value="PEPTIDASE S1 DOMAIN-CONTAINING PROTEIN"/>
    <property type="match status" value="1"/>
</dbReference>